<proteinExistence type="predicted"/>
<organism evidence="1 2">
    <name type="scientific">Apibacter mensalis</name>
    <dbReference type="NCBI Taxonomy" id="1586267"/>
    <lineage>
        <taxon>Bacteria</taxon>
        <taxon>Pseudomonadati</taxon>
        <taxon>Bacteroidota</taxon>
        <taxon>Flavobacteriia</taxon>
        <taxon>Flavobacteriales</taxon>
        <taxon>Weeksellaceae</taxon>
        <taxon>Apibacter</taxon>
    </lineage>
</organism>
<dbReference type="Gene3D" id="2.180.10.10">
    <property type="entry name" value="RHS repeat-associated core"/>
    <property type="match status" value="1"/>
</dbReference>
<dbReference type="InterPro" id="IPR022385">
    <property type="entry name" value="Rhs_assc_core"/>
</dbReference>
<dbReference type="EMBL" id="FCOR01000025">
    <property type="protein sequence ID" value="CVK17222.1"/>
    <property type="molecule type" value="Genomic_DNA"/>
</dbReference>
<dbReference type="NCBIfam" id="TIGR03696">
    <property type="entry name" value="Rhs_assc_core"/>
    <property type="match status" value="1"/>
</dbReference>
<sequence>MTIRKNPYYSLFLRKNLSALDEKNARRAELDEYYYGARYYNPRESVWLSVDPLAEKYPNVSPYAYTFQNPIKYIDPRGLEGEGIDPEDPTDLPEIVITGKRRVSNNKYITNTETISTKVDILPKNIFATLTTYSSSTIGNAGILNIDNKITKNISQRIREISQDYQVDLNIFKGNVEVTKESLGAGVGVSLLGRLDLNIGVNLNADILNSEIYFNGSENINKDNNSNGFSVGIKPVSLIIGTINYGLRRILPPTIVQPSLYTTIFGSSNQGQEMH</sequence>
<dbReference type="RefSeq" id="WP_055426378.1">
    <property type="nucleotide sequence ID" value="NZ_FCOR01000025.1"/>
</dbReference>
<gene>
    <name evidence="1" type="ORF">Ga0061079_1253</name>
</gene>
<dbReference type="AlphaFoldDB" id="A0A0X3ASA3"/>
<keyword evidence="2" id="KW-1185">Reference proteome</keyword>
<dbReference type="STRING" id="1586267.GCA_001418685_02088"/>
<reference evidence="1 2" key="1">
    <citation type="submission" date="2016-01" db="EMBL/GenBank/DDBJ databases">
        <authorList>
            <person name="McClelland M."/>
            <person name="Jain A."/>
            <person name="Saraogi P."/>
            <person name="Mendelson R."/>
            <person name="Westerman R."/>
            <person name="SanMiguel P."/>
            <person name="Csonka L."/>
        </authorList>
    </citation>
    <scope>NUCLEOTIDE SEQUENCE [LARGE SCALE GENOMIC DNA]</scope>
    <source>
        <strain evidence="1 2">R-53146</strain>
    </source>
</reference>
<dbReference type="Proteomes" id="UP000182761">
    <property type="component" value="Unassembled WGS sequence"/>
</dbReference>
<accession>A0A0X3ASA3</accession>
<dbReference type="OrthoDB" id="2972467at2"/>
<name>A0A0X3ASA3_9FLAO</name>
<protein>
    <submittedName>
        <fullName evidence="1">RHS repeat-associated core domain-containing protein</fullName>
    </submittedName>
</protein>
<evidence type="ECO:0000313" key="2">
    <source>
        <dbReference type="Proteomes" id="UP000182761"/>
    </source>
</evidence>
<evidence type="ECO:0000313" key="1">
    <source>
        <dbReference type="EMBL" id="CVK17222.1"/>
    </source>
</evidence>